<organism evidence="1 2">
    <name type="scientific">Portunus trituberculatus</name>
    <name type="common">Swimming crab</name>
    <name type="synonym">Neptunus trituberculatus</name>
    <dbReference type="NCBI Taxonomy" id="210409"/>
    <lineage>
        <taxon>Eukaryota</taxon>
        <taxon>Metazoa</taxon>
        <taxon>Ecdysozoa</taxon>
        <taxon>Arthropoda</taxon>
        <taxon>Crustacea</taxon>
        <taxon>Multicrustacea</taxon>
        <taxon>Malacostraca</taxon>
        <taxon>Eumalacostraca</taxon>
        <taxon>Eucarida</taxon>
        <taxon>Decapoda</taxon>
        <taxon>Pleocyemata</taxon>
        <taxon>Brachyura</taxon>
        <taxon>Eubrachyura</taxon>
        <taxon>Portunoidea</taxon>
        <taxon>Portunidae</taxon>
        <taxon>Portuninae</taxon>
        <taxon>Portunus</taxon>
    </lineage>
</organism>
<evidence type="ECO:0000313" key="2">
    <source>
        <dbReference type="Proteomes" id="UP000324222"/>
    </source>
</evidence>
<name>A0A5B7I0M8_PORTR</name>
<accession>A0A5B7I0M8</accession>
<dbReference type="OrthoDB" id="6374570at2759"/>
<evidence type="ECO:0000313" key="1">
    <source>
        <dbReference type="EMBL" id="MPC77282.1"/>
    </source>
</evidence>
<dbReference type="Proteomes" id="UP000324222">
    <property type="component" value="Unassembled WGS sequence"/>
</dbReference>
<dbReference type="AlphaFoldDB" id="A0A5B7I0M8"/>
<dbReference type="EMBL" id="VSRR010045473">
    <property type="protein sequence ID" value="MPC77282.1"/>
    <property type="molecule type" value="Genomic_DNA"/>
</dbReference>
<proteinExistence type="predicted"/>
<protein>
    <submittedName>
        <fullName evidence="1">Uncharacterized protein</fullName>
    </submittedName>
</protein>
<reference evidence="1 2" key="1">
    <citation type="submission" date="2019-05" db="EMBL/GenBank/DDBJ databases">
        <title>Another draft genome of Portunus trituberculatus and its Hox gene families provides insights of decapod evolution.</title>
        <authorList>
            <person name="Jeong J.-H."/>
            <person name="Song I."/>
            <person name="Kim S."/>
            <person name="Choi T."/>
            <person name="Kim D."/>
            <person name="Ryu S."/>
            <person name="Kim W."/>
        </authorList>
    </citation>
    <scope>NUCLEOTIDE SEQUENCE [LARGE SCALE GENOMIC DNA]</scope>
    <source>
        <tissue evidence="1">Muscle</tissue>
    </source>
</reference>
<sequence>MQMQMKVQDEQEEIMAFGKERRDFDARIRQLHEERRDADQQWEERLR</sequence>
<comment type="caution">
    <text evidence="1">The sequence shown here is derived from an EMBL/GenBank/DDBJ whole genome shotgun (WGS) entry which is preliminary data.</text>
</comment>
<gene>
    <name evidence="1" type="ORF">E2C01_071733</name>
</gene>
<keyword evidence="2" id="KW-1185">Reference proteome</keyword>